<evidence type="ECO:0000313" key="2">
    <source>
        <dbReference type="Proteomes" id="UP001213681"/>
    </source>
</evidence>
<organism evidence="1 2">
    <name type="scientific">Penicillium daleae</name>
    <dbReference type="NCBI Taxonomy" id="63821"/>
    <lineage>
        <taxon>Eukaryota</taxon>
        <taxon>Fungi</taxon>
        <taxon>Dikarya</taxon>
        <taxon>Ascomycota</taxon>
        <taxon>Pezizomycotina</taxon>
        <taxon>Eurotiomycetes</taxon>
        <taxon>Eurotiomycetidae</taxon>
        <taxon>Eurotiales</taxon>
        <taxon>Aspergillaceae</taxon>
        <taxon>Penicillium</taxon>
    </lineage>
</organism>
<accession>A0AAD6BTN2</accession>
<dbReference type="AlphaFoldDB" id="A0AAD6BTN2"/>
<dbReference type="RefSeq" id="XP_056760031.1">
    <property type="nucleotide sequence ID" value="XM_056915277.1"/>
</dbReference>
<comment type="caution">
    <text evidence="1">The sequence shown here is derived from an EMBL/GenBank/DDBJ whole genome shotgun (WGS) entry which is preliminary data.</text>
</comment>
<evidence type="ECO:0000313" key="1">
    <source>
        <dbReference type="EMBL" id="KAJ5432739.1"/>
    </source>
</evidence>
<dbReference type="GeneID" id="81605520"/>
<keyword evidence="2" id="KW-1185">Reference proteome</keyword>
<proteinExistence type="predicted"/>
<dbReference type="Proteomes" id="UP001213681">
    <property type="component" value="Unassembled WGS sequence"/>
</dbReference>
<gene>
    <name evidence="1" type="ORF">N7458_011895</name>
</gene>
<reference evidence="1" key="2">
    <citation type="journal article" date="2023" name="IMA Fungus">
        <title>Comparative genomic study of the Penicillium genus elucidates a diverse pangenome and 15 lateral gene transfer events.</title>
        <authorList>
            <person name="Petersen C."/>
            <person name="Sorensen T."/>
            <person name="Nielsen M.R."/>
            <person name="Sondergaard T.E."/>
            <person name="Sorensen J.L."/>
            <person name="Fitzpatrick D.A."/>
            <person name="Frisvad J.C."/>
            <person name="Nielsen K.L."/>
        </authorList>
    </citation>
    <scope>NUCLEOTIDE SEQUENCE</scope>
    <source>
        <strain evidence="1">IBT 16125</strain>
    </source>
</reference>
<protein>
    <submittedName>
        <fullName evidence="1">Uncharacterized protein</fullName>
    </submittedName>
</protein>
<sequence>MALKSLGSLLQLAGSLLQGTYKLLVFHHAVEIGFPRISQLSLGTTLTRSHPFQGKFYSRFHAIPGKARSMDIKQVHCRYQAFQPIILKPYADINNPEERLRSEMFFCSLSFVNAFPSTTLDTKTSIPLFLTIHAGSEDIDISHVWEIDD</sequence>
<reference evidence="1" key="1">
    <citation type="submission" date="2022-12" db="EMBL/GenBank/DDBJ databases">
        <authorList>
            <person name="Petersen C."/>
        </authorList>
    </citation>
    <scope>NUCLEOTIDE SEQUENCE</scope>
    <source>
        <strain evidence="1">IBT 16125</strain>
    </source>
</reference>
<name>A0AAD6BTN2_9EURO</name>
<dbReference type="EMBL" id="JAPVEA010000009">
    <property type="protein sequence ID" value="KAJ5432739.1"/>
    <property type="molecule type" value="Genomic_DNA"/>
</dbReference>